<feature type="non-terminal residue" evidence="1">
    <location>
        <position position="164"/>
    </location>
</feature>
<protein>
    <submittedName>
        <fullName evidence="1">Uncharacterized protein</fullName>
    </submittedName>
</protein>
<gene>
    <name evidence="1" type="ORF">IPOD504_LOCUS7855</name>
</gene>
<accession>A0ABN8ICQ2</accession>
<sequence>MFNIPPNLRRHPVRRNFNTGLSNIGFWERSAEEGLKRRVTSIAGSFHQPNPKRLTKSQWTARRARGAAWWGRVVAGGGFETIKRVPNSRGGHGHTFEISRLAPRGPRGAVYDEADGIYLQTPRTVHVFTSSPATFGRGLDEISLRIERNEDASHSNKSRSSPGG</sequence>
<name>A0ABN8ICQ2_9NEOP</name>
<organism evidence="1 2">
    <name type="scientific">Iphiclides podalirius</name>
    <name type="common">scarce swallowtail</name>
    <dbReference type="NCBI Taxonomy" id="110791"/>
    <lineage>
        <taxon>Eukaryota</taxon>
        <taxon>Metazoa</taxon>
        <taxon>Ecdysozoa</taxon>
        <taxon>Arthropoda</taxon>
        <taxon>Hexapoda</taxon>
        <taxon>Insecta</taxon>
        <taxon>Pterygota</taxon>
        <taxon>Neoptera</taxon>
        <taxon>Endopterygota</taxon>
        <taxon>Lepidoptera</taxon>
        <taxon>Glossata</taxon>
        <taxon>Ditrysia</taxon>
        <taxon>Papilionoidea</taxon>
        <taxon>Papilionidae</taxon>
        <taxon>Papilioninae</taxon>
        <taxon>Iphiclides</taxon>
    </lineage>
</organism>
<dbReference type="Proteomes" id="UP000837857">
    <property type="component" value="Chromosome 20"/>
</dbReference>
<evidence type="ECO:0000313" key="1">
    <source>
        <dbReference type="EMBL" id="CAH2051613.1"/>
    </source>
</evidence>
<dbReference type="EMBL" id="OW152832">
    <property type="protein sequence ID" value="CAH2051613.1"/>
    <property type="molecule type" value="Genomic_DNA"/>
</dbReference>
<proteinExistence type="predicted"/>
<evidence type="ECO:0000313" key="2">
    <source>
        <dbReference type="Proteomes" id="UP000837857"/>
    </source>
</evidence>
<reference evidence="1" key="1">
    <citation type="submission" date="2022-03" db="EMBL/GenBank/DDBJ databases">
        <authorList>
            <person name="Martin H S."/>
        </authorList>
    </citation>
    <scope>NUCLEOTIDE SEQUENCE</scope>
</reference>
<keyword evidence="2" id="KW-1185">Reference proteome</keyword>